<dbReference type="PANTHER" id="PTHR37811">
    <property type="entry name" value="BLL5343 PROTEIN"/>
    <property type="match status" value="1"/>
</dbReference>
<proteinExistence type="predicted"/>
<comment type="caution">
    <text evidence="2">The sequence shown here is derived from an EMBL/GenBank/DDBJ whole genome shotgun (WGS) entry which is preliminary data.</text>
</comment>
<evidence type="ECO:0000313" key="2">
    <source>
        <dbReference type="EMBL" id="MFC3713721.1"/>
    </source>
</evidence>
<keyword evidence="3" id="KW-1185">Reference proteome</keyword>
<dbReference type="SUPFAM" id="SSF54909">
    <property type="entry name" value="Dimeric alpha+beta barrel"/>
    <property type="match status" value="1"/>
</dbReference>
<accession>A0ABV7XCT7</accession>
<dbReference type="Proteomes" id="UP001595615">
    <property type="component" value="Unassembled WGS sequence"/>
</dbReference>
<protein>
    <submittedName>
        <fullName evidence="2">Antibiotic biosynthesis monooxygenase family protein</fullName>
        <ecNumber evidence="2">1.14.-.-</ecNumber>
    </submittedName>
</protein>
<dbReference type="PANTHER" id="PTHR37811:SF2">
    <property type="entry name" value="ABM DOMAIN-CONTAINING PROTEIN"/>
    <property type="match status" value="1"/>
</dbReference>
<dbReference type="InterPro" id="IPR052936">
    <property type="entry name" value="Jasmonate_Hydroxylase-like"/>
</dbReference>
<evidence type="ECO:0000313" key="3">
    <source>
        <dbReference type="Proteomes" id="UP001595615"/>
    </source>
</evidence>
<reference evidence="3" key="1">
    <citation type="journal article" date="2019" name="Int. J. Syst. Evol. Microbiol.">
        <title>The Global Catalogue of Microorganisms (GCM) 10K type strain sequencing project: providing services to taxonomists for standard genome sequencing and annotation.</title>
        <authorList>
            <consortium name="The Broad Institute Genomics Platform"/>
            <consortium name="The Broad Institute Genome Sequencing Center for Infectious Disease"/>
            <person name="Wu L."/>
            <person name="Ma J."/>
        </authorList>
    </citation>
    <scope>NUCLEOTIDE SEQUENCE [LARGE SCALE GENOMIC DNA]</scope>
    <source>
        <strain evidence="3">KCTC 42644</strain>
    </source>
</reference>
<keyword evidence="2" id="KW-0560">Oxidoreductase</keyword>
<gene>
    <name evidence="2" type="ORF">ACFOMD_14185</name>
</gene>
<dbReference type="Pfam" id="PF03992">
    <property type="entry name" value="ABM"/>
    <property type="match status" value="1"/>
</dbReference>
<sequence>MLPTPPFPTPYIAVIFVNQRTPVEDGAYGQTADAMVELAKQQPGYLGVDSVRGADGLGITVSYWADEQSIIAWKNVGAHRAAQIAGMKRWYEAYTTHIAKVERAYALSDAAVTGKSPAEA</sequence>
<dbReference type="EMBL" id="JBHRXV010000011">
    <property type="protein sequence ID" value="MFC3713721.1"/>
    <property type="molecule type" value="Genomic_DNA"/>
</dbReference>
<keyword evidence="2" id="KW-0503">Monooxygenase</keyword>
<dbReference type="Gene3D" id="3.30.70.100">
    <property type="match status" value="1"/>
</dbReference>
<dbReference type="EC" id="1.14.-.-" evidence="2"/>
<evidence type="ECO:0000259" key="1">
    <source>
        <dbReference type="Pfam" id="PF03992"/>
    </source>
</evidence>
<organism evidence="2 3">
    <name type="scientific">Sphingoaurantiacus capsulatus</name>
    <dbReference type="NCBI Taxonomy" id="1771310"/>
    <lineage>
        <taxon>Bacteria</taxon>
        <taxon>Pseudomonadati</taxon>
        <taxon>Pseudomonadota</taxon>
        <taxon>Alphaproteobacteria</taxon>
        <taxon>Sphingomonadales</taxon>
        <taxon>Sphingosinicellaceae</taxon>
        <taxon>Sphingoaurantiacus</taxon>
    </lineage>
</organism>
<dbReference type="GO" id="GO:0004497">
    <property type="term" value="F:monooxygenase activity"/>
    <property type="evidence" value="ECO:0007669"/>
    <property type="project" value="UniProtKB-KW"/>
</dbReference>
<dbReference type="InterPro" id="IPR011008">
    <property type="entry name" value="Dimeric_a/b-barrel"/>
</dbReference>
<feature type="domain" description="ABM" evidence="1">
    <location>
        <begin position="20"/>
        <end position="83"/>
    </location>
</feature>
<name>A0ABV7XCT7_9SPHN</name>
<dbReference type="InterPro" id="IPR007138">
    <property type="entry name" value="ABM_dom"/>
</dbReference>
<dbReference type="RefSeq" id="WP_380862494.1">
    <property type="nucleotide sequence ID" value="NZ_JBHRXV010000011.1"/>
</dbReference>